<accession>A0A6M9PTL8</accession>
<reference evidence="1 2" key="1">
    <citation type="submission" date="2018-04" db="EMBL/GenBank/DDBJ databases">
        <title>Polynucleobacter sp. LimPoW16 genome.</title>
        <authorList>
            <person name="Hahn M.W."/>
        </authorList>
    </citation>
    <scope>NUCLEOTIDE SEQUENCE [LARGE SCALE GENOMIC DNA]</scope>
    <source>
        <strain evidence="1 2">LimPoW16</strain>
    </source>
</reference>
<organism evidence="1 2">
    <name type="scientific">Polynucleobacter antarcticus</name>
    <dbReference type="NCBI Taxonomy" id="1743162"/>
    <lineage>
        <taxon>Bacteria</taxon>
        <taxon>Pseudomonadati</taxon>
        <taxon>Pseudomonadota</taxon>
        <taxon>Betaproteobacteria</taxon>
        <taxon>Burkholderiales</taxon>
        <taxon>Burkholderiaceae</taxon>
        <taxon>Polynucleobacter</taxon>
    </lineage>
</organism>
<evidence type="ECO:0000313" key="1">
    <source>
        <dbReference type="EMBL" id="QKM62135.1"/>
    </source>
</evidence>
<dbReference type="EMBL" id="CP028941">
    <property type="protein sequence ID" value="QKM62135.1"/>
    <property type="molecule type" value="Genomic_DNA"/>
</dbReference>
<protein>
    <submittedName>
        <fullName evidence="1">Uncharacterized protein</fullName>
    </submittedName>
</protein>
<dbReference type="Proteomes" id="UP000500806">
    <property type="component" value="Chromosome"/>
</dbReference>
<dbReference type="RefSeq" id="WP_173942286.1">
    <property type="nucleotide sequence ID" value="NZ_CBCSCD010000003.1"/>
</dbReference>
<dbReference type="KEGG" id="pani:DCO16_03005"/>
<name>A0A6M9PTL8_9BURK</name>
<sequence length="108" mass="12808">MSYSQFIALLTKEGFIESIVIKKEPHAFEVKVLVPNVEIYRGFNRYKTTYSVGDMLFLESNKPTQRPMDLKVWSTRYKENNWRKLEFCFTKQIITQSCPISFIDQVDL</sequence>
<keyword evidence="2" id="KW-1185">Reference proteome</keyword>
<gene>
    <name evidence="1" type="ORF">DCO16_03005</name>
</gene>
<evidence type="ECO:0000313" key="2">
    <source>
        <dbReference type="Proteomes" id="UP000500806"/>
    </source>
</evidence>
<proteinExistence type="predicted"/>
<dbReference type="AlphaFoldDB" id="A0A6M9PTL8"/>